<dbReference type="Proteomes" id="UP000266841">
    <property type="component" value="Unassembled WGS sequence"/>
</dbReference>
<evidence type="ECO:0000313" key="3">
    <source>
        <dbReference type="Proteomes" id="UP000266841"/>
    </source>
</evidence>
<name>K0RYD9_THAOC</name>
<feature type="non-terminal residue" evidence="2">
    <location>
        <position position="333"/>
    </location>
</feature>
<organism evidence="2 3">
    <name type="scientific">Thalassiosira oceanica</name>
    <name type="common">Marine diatom</name>
    <dbReference type="NCBI Taxonomy" id="159749"/>
    <lineage>
        <taxon>Eukaryota</taxon>
        <taxon>Sar</taxon>
        <taxon>Stramenopiles</taxon>
        <taxon>Ochrophyta</taxon>
        <taxon>Bacillariophyta</taxon>
        <taxon>Coscinodiscophyceae</taxon>
        <taxon>Thalassiosirophycidae</taxon>
        <taxon>Thalassiosirales</taxon>
        <taxon>Thalassiosiraceae</taxon>
        <taxon>Thalassiosira</taxon>
    </lineage>
</organism>
<feature type="region of interest" description="Disordered" evidence="1">
    <location>
        <begin position="263"/>
        <end position="292"/>
    </location>
</feature>
<dbReference type="EMBL" id="AGNL01041278">
    <property type="protein sequence ID" value="EJK51657.1"/>
    <property type="molecule type" value="Genomic_DNA"/>
</dbReference>
<proteinExistence type="predicted"/>
<protein>
    <submittedName>
        <fullName evidence="2">Uncharacterized protein</fullName>
    </submittedName>
</protein>
<keyword evidence="3" id="KW-1185">Reference proteome</keyword>
<evidence type="ECO:0000256" key="1">
    <source>
        <dbReference type="SAM" id="MobiDB-lite"/>
    </source>
</evidence>
<feature type="region of interest" description="Disordered" evidence="1">
    <location>
        <begin position="1"/>
        <end position="43"/>
    </location>
</feature>
<feature type="compositionally biased region" description="Basic and acidic residues" evidence="1">
    <location>
        <begin position="1"/>
        <end position="11"/>
    </location>
</feature>
<reference evidence="2 3" key="1">
    <citation type="journal article" date="2012" name="Genome Biol.">
        <title>Genome and low-iron response of an oceanic diatom adapted to chronic iron limitation.</title>
        <authorList>
            <person name="Lommer M."/>
            <person name="Specht M."/>
            <person name="Roy A.S."/>
            <person name="Kraemer L."/>
            <person name="Andreson R."/>
            <person name="Gutowska M.A."/>
            <person name="Wolf J."/>
            <person name="Bergner S.V."/>
            <person name="Schilhabel M.B."/>
            <person name="Klostermeier U.C."/>
            <person name="Beiko R.G."/>
            <person name="Rosenstiel P."/>
            <person name="Hippler M."/>
            <person name="Laroche J."/>
        </authorList>
    </citation>
    <scope>NUCLEOTIDE SEQUENCE [LARGE SCALE GENOMIC DNA]</scope>
    <source>
        <strain evidence="2 3">CCMP1005</strain>
    </source>
</reference>
<comment type="caution">
    <text evidence="2">The sequence shown here is derived from an EMBL/GenBank/DDBJ whole genome shotgun (WGS) entry which is preliminary data.</text>
</comment>
<evidence type="ECO:0000313" key="2">
    <source>
        <dbReference type="EMBL" id="EJK51657.1"/>
    </source>
</evidence>
<dbReference type="AlphaFoldDB" id="K0RYD9"/>
<gene>
    <name evidence="2" type="ORF">THAOC_29152</name>
</gene>
<accession>K0RYD9</accession>
<sequence>MSNLSYEDRPKSAKPIIGQGRGRGLTETDDNNQDQAGSRVTFDDPNKLNLSRRLSWMNDYQEMVSSVRAMAAEVAPPRDADDFNDQEEMVNNKKWKVVAGQVDDLARVLCPVAFAVAIAIIMGQHWPGVGKWGLLLGKNALARLAQGPWLILGIRDKSASAHSSLDSPKAPGKNNRRVVASVGRCRKRTELGHDGIVIFKPAGSRNDIIKLVVMRQALDIDQRTAYGMVASEVSPETHTAARSSCSLYESRKCDKLNKTFPPVANPRLVADPGRGRGQGSGRNALKGEQPRPGVDAVLSVVDGLIPSPETEKEGGLRRLVRRSVILVDGGCCS</sequence>